<dbReference type="AlphaFoldDB" id="A0A2J6SFC3"/>
<organism evidence="2 3">
    <name type="scientific">Hyaloscypha bicolor E</name>
    <dbReference type="NCBI Taxonomy" id="1095630"/>
    <lineage>
        <taxon>Eukaryota</taxon>
        <taxon>Fungi</taxon>
        <taxon>Dikarya</taxon>
        <taxon>Ascomycota</taxon>
        <taxon>Pezizomycotina</taxon>
        <taxon>Leotiomycetes</taxon>
        <taxon>Helotiales</taxon>
        <taxon>Hyaloscyphaceae</taxon>
        <taxon>Hyaloscypha</taxon>
        <taxon>Hyaloscypha bicolor</taxon>
    </lineage>
</organism>
<proteinExistence type="predicted"/>
<evidence type="ECO:0000313" key="3">
    <source>
        <dbReference type="Proteomes" id="UP000235371"/>
    </source>
</evidence>
<dbReference type="Proteomes" id="UP000235371">
    <property type="component" value="Unassembled WGS sequence"/>
</dbReference>
<feature type="compositionally biased region" description="Polar residues" evidence="1">
    <location>
        <begin position="7"/>
        <end position="16"/>
    </location>
</feature>
<dbReference type="EMBL" id="KZ613921">
    <property type="protein sequence ID" value="PMD49471.1"/>
    <property type="molecule type" value="Genomic_DNA"/>
</dbReference>
<dbReference type="InParanoid" id="A0A2J6SFC3"/>
<evidence type="ECO:0000313" key="2">
    <source>
        <dbReference type="EMBL" id="PMD49471.1"/>
    </source>
</evidence>
<evidence type="ECO:0000256" key="1">
    <source>
        <dbReference type="SAM" id="MobiDB-lite"/>
    </source>
</evidence>
<name>A0A2J6SFC3_9HELO</name>
<gene>
    <name evidence="2" type="ORF">K444DRAFT_623024</name>
</gene>
<reference evidence="2 3" key="1">
    <citation type="submission" date="2016-04" db="EMBL/GenBank/DDBJ databases">
        <title>A degradative enzymes factory behind the ericoid mycorrhizal symbiosis.</title>
        <authorList>
            <consortium name="DOE Joint Genome Institute"/>
            <person name="Martino E."/>
            <person name="Morin E."/>
            <person name="Grelet G."/>
            <person name="Kuo A."/>
            <person name="Kohler A."/>
            <person name="Daghino S."/>
            <person name="Barry K."/>
            <person name="Choi C."/>
            <person name="Cichocki N."/>
            <person name="Clum A."/>
            <person name="Copeland A."/>
            <person name="Hainaut M."/>
            <person name="Haridas S."/>
            <person name="Labutti K."/>
            <person name="Lindquist E."/>
            <person name="Lipzen A."/>
            <person name="Khouja H.-R."/>
            <person name="Murat C."/>
            <person name="Ohm R."/>
            <person name="Olson A."/>
            <person name="Spatafora J."/>
            <person name="Veneault-Fourrey C."/>
            <person name="Henrissat B."/>
            <person name="Grigoriev I."/>
            <person name="Martin F."/>
            <person name="Perotto S."/>
        </authorList>
    </citation>
    <scope>NUCLEOTIDE SEQUENCE [LARGE SCALE GENOMIC DNA]</scope>
    <source>
        <strain evidence="2 3">E</strain>
    </source>
</reference>
<dbReference type="GeneID" id="36590293"/>
<sequence length="88" mass="9669">MAVNRQVKPSSQGWKSTTRKRRLSSIVYDPAREKLSVESIPVEKLTGYTPVDCPGSNSHVDIFIDIGEGVTKTLIARVDLSKLSAILL</sequence>
<accession>A0A2J6SFC3</accession>
<keyword evidence="3" id="KW-1185">Reference proteome</keyword>
<protein>
    <submittedName>
        <fullName evidence="2">Uncharacterized protein</fullName>
    </submittedName>
</protein>
<dbReference type="RefSeq" id="XP_024726375.1">
    <property type="nucleotide sequence ID" value="XM_024882216.1"/>
</dbReference>
<feature type="region of interest" description="Disordered" evidence="1">
    <location>
        <begin position="1"/>
        <end position="20"/>
    </location>
</feature>